<name>A0A850NBU6_9FLAO</name>
<dbReference type="Proteomes" id="UP000558089">
    <property type="component" value="Unassembled WGS sequence"/>
</dbReference>
<accession>A0A850NBU6</accession>
<keyword evidence="2" id="KW-1185">Reference proteome</keyword>
<dbReference type="InterPro" id="IPR025833">
    <property type="entry name" value="GDYXXLXY"/>
</dbReference>
<evidence type="ECO:0000313" key="2">
    <source>
        <dbReference type="Proteomes" id="UP000558089"/>
    </source>
</evidence>
<gene>
    <name evidence="1" type="ORF">GUA46_00410</name>
</gene>
<organism evidence="1 2">
    <name type="scientific">Flagellimonas chongwuensis</name>
    <dbReference type="NCBI Taxonomy" id="2697365"/>
    <lineage>
        <taxon>Bacteria</taxon>
        <taxon>Pseudomonadati</taxon>
        <taxon>Bacteroidota</taxon>
        <taxon>Flavobacteriia</taxon>
        <taxon>Flavobacteriales</taxon>
        <taxon>Flavobacteriaceae</taxon>
        <taxon>Flagellimonas</taxon>
    </lineage>
</organism>
<evidence type="ECO:0000313" key="1">
    <source>
        <dbReference type="EMBL" id="NVN16786.1"/>
    </source>
</evidence>
<proteinExistence type="predicted"/>
<reference evidence="1 2" key="1">
    <citation type="submission" date="2020-01" db="EMBL/GenBank/DDBJ databases">
        <title>Draft Genome Analysis of Muricauda sp. HICW Isolated from coastal seawater of PR China.</title>
        <authorList>
            <person name="Chen M.-X."/>
        </authorList>
    </citation>
    <scope>NUCLEOTIDE SEQUENCE [LARGE SCALE GENOMIC DNA]</scope>
    <source>
        <strain evidence="1 2">HICW</strain>
    </source>
</reference>
<evidence type="ECO:0008006" key="3">
    <source>
        <dbReference type="Google" id="ProtNLM"/>
    </source>
</evidence>
<dbReference type="RefSeq" id="WP_108245362.1">
    <property type="nucleotide sequence ID" value="NZ_WYET01000001.1"/>
</dbReference>
<dbReference type="EMBL" id="WYET01000001">
    <property type="protein sequence ID" value="NVN16786.1"/>
    <property type="molecule type" value="Genomic_DNA"/>
</dbReference>
<dbReference type="AlphaFoldDB" id="A0A850NBU6"/>
<comment type="caution">
    <text evidence="1">The sequence shown here is derived from an EMBL/GenBank/DDBJ whole genome shotgun (WGS) entry which is preliminary data.</text>
</comment>
<protein>
    <recommendedName>
        <fullName evidence="3">GDYXXLXY domain-containing protein</fullName>
    </recommendedName>
</protein>
<dbReference type="Pfam" id="PF14345">
    <property type="entry name" value="GDYXXLXY"/>
    <property type="match status" value="1"/>
</dbReference>
<sequence length="194" mass="22302">MTSKNKHILIFALVALVQLYVPAKMIWNQESILEDGKEYKFKTAPIDPNDPFRGKYITLTFEENTYKVSGEMEWTRGEEVYVLLTTNASGFAKIDSITKQTPDNSIDFVKAKVWFLSGNGENKLTIDYPFNRYYMEESKAYDAEVTYRESQIDTSKTTYALVQIKNGDAVLKDVLIDGVPIREIVKKDQSKNQR</sequence>